<evidence type="ECO:0000256" key="1">
    <source>
        <dbReference type="SAM" id="MobiDB-lite"/>
    </source>
</evidence>
<accession>A0AAW0X9Q4</accession>
<dbReference type="GO" id="GO:0006357">
    <property type="term" value="P:regulation of transcription by RNA polymerase II"/>
    <property type="evidence" value="ECO:0007669"/>
    <property type="project" value="InterPro"/>
</dbReference>
<gene>
    <name evidence="4" type="ORF">OTU49_005983</name>
</gene>
<dbReference type="InterPro" id="IPR056877">
    <property type="entry name" value="Med14_C"/>
</dbReference>
<sequence length="818" mass="86129">MCGEGVWAMNPHTIMQDQLQDLVNQTGNMGLVDLATALHHTYQPLLAISKLSPTLHLGVIDKKHQPIKNFTVLPQSPTRVSIIYRNVYCLNVDLLPNGLVAVRDGAYSSFETSKLIEDFIQIQGLKAFLSKYVDETAINIRRSQSEDDNPPTPIPLDDTMWPTPKAASPARHGPMTPPISSNPHTPASPHPGGMSQTGGHGAFVASPATSGFSLASPPPMPGMNPSPAMLPHPSPSGGFLGANSPSAPQHSVSSPGFLAPSPAGPHSVPMHSPASAIMHSQVGPSYTSRMLPNKPYAAAVPTTLTHDAFHTLCSPAQVDEGGESSLQCVLEQFLGMTYIKRHFQMQCEGCELMKPVGGVESGSIQFKTETLNCQILVQSSPSYNLILKLQPLPEHADQWTSEELQVLEKFFAAKVPIPPYRPYAVQSFYSILKFSVRVLKDCIRIMQLELMPTSQQVQQMKWSLQWCLTNPPIGSPIAPPGMFIVVVSRNKILFFFQLTRINVQLPPETEPPNLMLPLVYDSVSNKTQMAERRDHGNIPSITVQVINDIMSRAIVQPNEMCLYPCIRELLCSLSLGPDGNAVATPPSSVGQSTPTSSGGSVPQSLGSPHLTSPHMASPHTPGSSGTTPTVQSSMASTMSQSMISSSTGTATTNVATLSNPSMVSTMSSGAHFSGPKPVSAVGHMQPTLGSMGPMGPQGMQNMQGGMQPSHMQQPMTSMAGGMMQAGPRGMQGGPSAVQSGQMGGGPGGMQGMAMAGGGMQGGPGGIQGPGSIQVGPGGMQGGPAGMQSGPGGMQGGMQAGPGGRQGGFSGNMMGQFNR</sequence>
<dbReference type="PANTHER" id="PTHR12809">
    <property type="entry name" value="MEDIATOR COMPLEX SUBUNIT"/>
    <property type="match status" value="1"/>
</dbReference>
<feature type="compositionally biased region" description="Polar residues" evidence="1">
    <location>
        <begin position="585"/>
        <end position="610"/>
    </location>
</feature>
<dbReference type="GO" id="GO:0070847">
    <property type="term" value="C:core mediator complex"/>
    <property type="evidence" value="ECO:0007669"/>
    <property type="project" value="TreeGrafter"/>
</dbReference>
<feature type="compositionally biased region" description="Gly residues" evidence="1">
    <location>
        <begin position="776"/>
        <end position="809"/>
    </location>
</feature>
<feature type="domain" description="Mediator of RNA polymerase II transcription subunit 14 C-terminal" evidence="3">
    <location>
        <begin position="432"/>
        <end position="575"/>
    </location>
</feature>
<dbReference type="Pfam" id="PF22983">
    <property type="entry name" value="RM8_Med14"/>
    <property type="match status" value="1"/>
</dbReference>
<feature type="region of interest" description="Disordered" evidence="1">
    <location>
        <begin position="142"/>
        <end position="273"/>
    </location>
</feature>
<dbReference type="GO" id="GO:0016592">
    <property type="term" value="C:mediator complex"/>
    <property type="evidence" value="ECO:0007669"/>
    <property type="project" value="InterPro"/>
</dbReference>
<dbReference type="EMBL" id="JARKIK010000050">
    <property type="protein sequence ID" value="KAK8734774.1"/>
    <property type="molecule type" value="Genomic_DNA"/>
</dbReference>
<feature type="domain" description="Mediator of RNA polymerase II transcription subunit 14 RM8" evidence="2">
    <location>
        <begin position="347"/>
        <end position="415"/>
    </location>
</feature>
<feature type="region of interest" description="Disordered" evidence="1">
    <location>
        <begin position="582"/>
        <end position="647"/>
    </location>
</feature>
<name>A0AAW0X9Q4_CHEQU</name>
<proteinExistence type="predicted"/>
<evidence type="ECO:0008006" key="6">
    <source>
        <dbReference type="Google" id="ProtNLM"/>
    </source>
</evidence>
<reference evidence="4 5" key="1">
    <citation type="journal article" date="2024" name="BMC Genomics">
        <title>Genome assembly of redclaw crayfish (Cherax quadricarinatus) provides insights into its immune adaptation and hypoxia tolerance.</title>
        <authorList>
            <person name="Liu Z."/>
            <person name="Zheng J."/>
            <person name="Li H."/>
            <person name="Fang K."/>
            <person name="Wang S."/>
            <person name="He J."/>
            <person name="Zhou D."/>
            <person name="Weng S."/>
            <person name="Chi M."/>
            <person name="Gu Z."/>
            <person name="He J."/>
            <person name="Li F."/>
            <person name="Wang M."/>
        </authorList>
    </citation>
    <scope>NUCLEOTIDE SEQUENCE [LARGE SCALE GENOMIC DNA]</scope>
    <source>
        <strain evidence="4">ZL_2023a</strain>
    </source>
</reference>
<evidence type="ECO:0000259" key="3">
    <source>
        <dbReference type="Pfam" id="PF25069"/>
    </source>
</evidence>
<dbReference type="AlphaFoldDB" id="A0AAW0X9Q4"/>
<evidence type="ECO:0000313" key="4">
    <source>
        <dbReference type="EMBL" id="KAK8734774.1"/>
    </source>
</evidence>
<dbReference type="Pfam" id="PF25069">
    <property type="entry name" value="Med14_C"/>
    <property type="match status" value="1"/>
</dbReference>
<dbReference type="PANTHER" id="PTHR12809:SF2">
    <property type="entry name" value="MEDIATOR OF RNA POLYMERASE II TRANSCRIPTION SUBUNIT 14"/>
    <property type="match status" value="1"/>
</dbReference>
<dbReference type="Proteomes" id="UP001445076">
    <property type="component" value="Unassembled WGS sequence"/>
</dbReference>
<feature type="compositionally biased region" description="Low complexity" evidence="1">
    <location>
        <begin position="620"/>
        <end position="647"/>
    </location>
</feature>
<organism evidence="4 5">
    <name type="scientific">Cherax quadricarinatus</name>
    <name type="common">Australian red claw crayfish</name>
    <dbReference type="NCBI Taxonomy" id="27406"/>
    <lineage>
        <taxon>Eukaryota</taxon>
        <taxon>Metazoa</taxon>
        <taxon>Ecdysozoa</taxon>
        <taxon>Arthropoda</taxon>
        <taxon>Crustacea</taxon>
        <taxon>Multicrustacea</taxon>
        <taxon>Malacostraca</taxon>
        <taxon>Eumalacostraca</taxon>
        <taxon>Eucarida</taxon>
        <taxon>Decapoda</taxon>
        <taxon>Pleocyemata</taxon>
        <taxon>Astacidea</taxon>
        <taxon>Parastacoidea</taxon>
        <taxon>Parastacidae</taxon>
        <taxon>Cherax</taxon>
    </lineage>
</organism>
<feature type="compositionally biased region" description="Pro residues" evidence="1">
    <location>
        <begin position="216"/>
        <end position="234"/>
    </location>
</feature>
<feature type="region of interest" description="Disordered" evidence="1">
    <location>
        <begin position="776"/>
        <end position="818"/>
    </location>
</feature>
<dbReference type="InterPro" id="IPR013947">
    <property type="entry name" value="Mediator_Med14"/>
</dbReference>
<feature type="compositionally biased region" description="Polar residues" evidence="1">
    <location>
        <begin position="243"/>
        <end position="254"/>
    </location>
</feature>
<dbReference type="InterPro" id="IPR055107">
    <property type="entry name" value="Med14_RM8"/>
</dbReference>
<evidence type="ECO:0000259" key="2">
    <source>
        <dbReference type="Pfam" id="PF22983"/>
    </source>
</evidence>
<keyword evidence="5" id="KW-1185">Reference proteome</keyword>
<dbReference type="GO" id="GO:0003712">
    <property type="term" value="F:transcription coregulator activity"/>
    <property type="evidence" value="ECO:0007669"/>
    <property type="project" value="InterPro"/>
</dbReference>
<comment type="caution">
    <text evidence="4">The sequence shown here is derived from an EMBL/GenBank/DDBJ whole genome shotgun (WGS) entry which is preliminary data.</text>
</comment>
<evidence type="ECO:0000313" key="5">
    <source>
        <dbReference type="Proteomes" id="UP001445076"/>
    </source>
</evidence>
<protein>
    <recommendedName>
        <fullName evidence="6">Mediator of RNA polymerase II transcription subunit 14</fullName>
    </recommendedName>
</protein>